<name>A0ABS4ZM61_9MYCO</name>
<keyword evidence="3" id="KW-1003">Cell membrane</keyword>
<dbReference type="InterPro" id="IPR008693">
    <property type="entry name" value="MmpS"/>
</dbReference>
<accession>A0ABS4ZM61</accession>
<reference evidence="8 9" key="1">
    <citation type="submission" date="2021-03" db="EMBL/GenBank/DDBJ databases">
        <title>Sequencing the genomes of 1000 actinobacteria strains.</title>
        <authorList>
            <person name="Klenk H.-P."/>
        </authorList>
    </citation>
    <scope>NUCLEOTIDE SEQUENCE [LARGE SCALE GENOMIC DNA]</scope>
    <source>
        <strain evidence="8 9">DSM 46713</strain>
    </source>
</reference>
<evidence type="ECO:0000313" key="8">
    <source>
        <dbReference type="EMBL" id="MBP2450286.1"/>
    </source>
</evidence>
<evidence type="ECO:0000256" key="3">
    <source>
        <dbReference type="ARBA" id="ARBA00022475"/>
    </source>
</evidence>
<sequence length="166" mass="17523">MAPENGAPNTAVVHVGMADALKGREMFRVVQRIWIPVVVVMVVAIAVFAVSRLQGVAGSPDQVPGAIRDGSEPVIPKDVTYEVFGPAGTTGQANFLDEHAQPQRADFATLPWSHTISTKLMSVFANVVAQGDSGTLGCRITVNGVVRDEQSVTAHNGQVFCLVKSA</sequence>
<keyword evidence="4 7" id="KW-0812">Transmembrane</keyword>
<evidence type="ECO:0000256" key="7">
    <source>
        <dbReference type="SAM" id="Phobius"/>
    </source>
</evidence>
<dbReference type="InterPro" id="IPR038468">
    <property type="entry name" value="MmpS_C"/>
</dbReference>
<comment type="similarity">
    <text evidence="2">Belongs to the MmpS family.</text>
</comment>
<evidence type="ECO:0000256" key="2">
    <source>
        <dbReference type="ARBA" id="ARBA00007531"/>
    </source>
</evidence>
<protein>
    <recommendedName>
        <fullName evidence="10">Membrane protein MmpS</fullName>
    </recommendedName>
</protein>
<evidence type="ECO:0008006" key="10">
    <source>
        <dbReference type="Google" id="ProtNLM"/>
    </source>
</evidence>
<dbReference type="EMBL" id="JAGIOP010000001">
    <property type="protein sequence ID" value="MBP2450286.1"/>
    <property type="molecule type" value="Genomic_DNA"/>
</dbReference>
<evidence type="ECO:0000313" key="9">
    <source>
        <dbReference type="Proteomes" id="UP000694460"/>
    </source>
</evidence>
<keyword evidence="5 7" id="KW-1133">Transmembrane helix</keyword>
<evidence type="ECO:0000256" key="4">
    <source>
        <dbReference type="ARBA" id="ARBA00022692"/>
    </source>
</evidence>
<dbReference type="Pfam" id="PF05423">
    <property type="entry name" value="Mycobact_memb"/>
    <property type="match status" value="1"/>
</dbReference>
<evidence type="ECO:0000256" key="1">
    <source>
        <dbReference type="ARBA" id="ARBA00004236"/>
    </source>
</evidence>
<gene>
    <name evidence="8" type="ORF">JOF57_000171</name>
</gene>
<keyword evidence="6 7" id="KW-0472">Membrane</keyword>
<proteinExistence type="inferred from homology"/>
<comment type="caution">
    <text evidence="8">The sequence shown here is derived from an EMBL/GenBank/DDBJ whole genome shotgun (WGS) entry which is preliminary data.</text>
</comment>
<feature type="transmembrane region" description="Helical" evidence="7">
    <location>
        <begin position="33"/>
        <end position="50"/>
    </location>
</feature>
<dbReference type="Proteomes" id="UP000694460">
    <property type="component" value="Unassembled WGS sequence"/>
</dbReference>
<keyword evidence="9" id="KW-1185">Reference proteome</keyword>
<evidence type="ECO:0000256" key="6">
    <source>
        <dbReference type="ARBA" id="ARBA00023136"/>
    </source>
</evidence>
<evidence type="ECO:0000256" key="5">
    <source>
        <dbReference type="ARBA" id="ARBA00022989"/>
    </source>
</evidence>
<dbReference type="Gene3D" id="2.60.40.2880">
    <property type="entry name" value="MmpS1-5, C-terminal soluble domain"/>
    <property type="match status" value="1"/>
</dbReference>
<comment type="subcellular location">
    <subcellularLocation>
        <location evidence="1">Cell membrane</location>
    </subcellularLocation>
</comment>
<organism evidence="8 9">
    <name type="scientific">Mycolicibacterium lutetiense</name>
    <dbReference type="NCBI Taxonomy" id="1641992"/>
    <lineage>
        <taxon>Bacteria</taxon>
        <taxon>Bacillati</taxon>
        <taxon>Actinomycetota</taxon>
        <taxon>Actinomycetes</taxon>
        <taxon>Mycobacteriales</taxon>
        <taxon>Mycobacteriaceae</taxon>
        <taxon>Mycolicibacterium</taxon>
    </lineage>
</organism>